<evidence type="ECO:0000313" key="2">
    <source>
        <dbReference type="EMBL" id="CAD2218550.1"/>
    </source>
</evidence>
<name>A0A7G2CFE6_9TRYP</name>
<gene>
    <name evidence="2" type="ORF">ADEAN_000603900</name>
</gene>
<dbReference type="InterPro" id="IPR013766">
    <property type="entry name" value="Thioredoxin_domain"/>
</dbReference>
<dbReference type="SUPFAM" id="SSF52833">
    <property type="entry name" value="Thioredoxin-like"/>
    <property type="match status" value="1"/>
</dbReference>
<organism evidence="2 3">
    <name type="scientific">Angomonas deanei</name>
    <dbReference type="NCBI Taxonomy" id="59799"/>
    <lineage>
        <taxon>Eukaryota</taxon>
        <taxon>Discoba</taxon>
        <taxon>Euglenozoa</taxon>
        <taxon>Kinetoplastea</taxon>
        <taxon>Metakinetoplastina</taxon>
        <taxon>Trypanosomatida</taxon>
        <taxon>Trypanosomatidae</taxon>
        <taxon>Strigomonadinae</taxon>
        <taxon>Angomonas</taxon>
    </lineage>
</organism>
<dbReference type="CDD" id="cd02947">
    <property type="entry name" value="TRX_family"/>
    <property type="match status" value="1"/>
</dbReference>
<sequence>MHTEEVKPKEVEEETANGIHAVTGADNNSNDFTVALAQMSEEDQKVCLDLRDTITSKIDASPDRLCFITVNTDENARLTALHDVRSLPTFVTYHRGRIVGRVEGAKQEKVLELILQLLKVDDGSEEQPKPFSEEQ</sequence>
<keyword evidence="3" id="KW-1185">Reference proteome</keyword>
<proteinExistence type="predicted"/>
<dbReference type="VEuPathDB" id="TriTrypDB:ADEAN_000603900"/>
<accession>A0A7G2CFE6</accession>
<dbReference type="AlphaFoldDB" id="A0A7G2CFE6"/>
<dbReference type="Pfam" id="PF00085">
    <property type="entry name" value="Thioredoxin"/>
    <property type="match status" value="1"/>
</dbReference>
<reference evidence="2 3" key="1">
    <citation type="submission" date="2020-08" db="EMBL/GenBank/DDBJ databases">
        <authorList>
            <person name="Newling K."/>
            <person name="Davey J."/>
            <person name="Forrester S."/>
        </authorList>
    </citation>
    <scope>NUCLEOTIDE SEQUENCE [LARGE SCALE GENOMIC DNA]</scope>
    <source>
        <strain evidence="3">Crithidia deanei Carvalho (ATCC PRA-265)</strain>
    </source>
</reference>
<dbReference type="OrthoDB" id="2121326at2759"/>
<evidence type="ECO:0000313" key="3">
    <source>
        <dbReference type="Proteomes" id="UP000515908"/>
    </source>
</evidence>
<dbReference type="InterPro" id="IPR036249">
    <property type="entry name" value="Thioredoxin-like_sf"/>
</dbReference>
<protein>
    <submittedName>
        <fullName evidence="2">Thioredoxin, putative</fullName>
    </submittedName>
</protein>
<evidence type="ECO:0000259" key="1">
    <source>
        <dbReference type="Pfam" id="PF00085"/>
    </source>
</evidence>
<dbReference type="Gene3D" id="3.40.30.10">
    <property type="entry name" value="Glutaredoxin"/>
    <property type="match status" value="1"/>
</dbReference>
<dbReference type="EMBL" id="LR877155">
    <property type="protein sequence ID" value="CAD2218550.1"/>
    <property type="molecule type" value="Genomic_DNA"/>
</dbReference>
<feature type="domain" description="Thioredoxin" evidence="1">
    <location>
        <begin position="47"/>
        <end position="112"/>
    </location>
</feature>
<dbReference type="Proteomes" id="UP000515908">
    <property type="component" value="Chromosome 11"/>
</dbReference>